<proteinExistence type="predicted"/>
<dbReference type="PANTHER" id="PTHR37422">
    <property type="entry name" value="TEICHURONIC ACID BIOSYNTHESIS PROTEIN TUAE"/>
    <property type="match status" value="1"/>
</dbReference>
<dbReference type="PANTHER" id="PTHR37422:SF13">
    <property type="entry name" value="LIPOPOLYSACCHARIDE BIOSYNTHESIS PROTEIN PA4999-RELATED"/>
    <property type="match status" value="1"/>
</dbReference>
<feature type="transmembrane region" description="Helical" evidence="5">
    <location>
        <begin position="87"/>
        <end position="103"/>
    </location>
</feature>
<protein>
    <recommendedName>
        <fullName evidence="6">O-antigen ligase-related domain-containing protein</fullName>
    </recommendedName>
</protein>
<feature type="domain" description="O-antigen ligase-related" evidence="6">
    <location>
        <begin position="181"/>
        <end position="333"/>
    </location>
</feature>
<organism evidence="7 8">
    <name type="scientific">Acidithiobacillus marinus</name>
    <dbReference type="NCBI Taxonomy" id="187490"/>
    <lineage>
        <taxon>Bacteria</taxon>
        <taxon>Pseudomonadati</taxon>
        <taxon>Pseudomonadota</taxon>
        <taxon>Acidithiobacillia</taxon>
        <taxon>Acidithiobacillales</taxon>
        <taxon>Acidithiobacillaceae</taxon>
        <taxon>Acidithiobacillus</taxon>
    </lineage>
</organism>
<evidence type="ECO:0000313" key="7">
    <source>
        <dbReference type="EMBL" id="PKY11450.1"/>
    </source>
</evidence>
<feature type="transmembrane region" description="Helical" evidence="5">
    <location>
        <begin position="146"/>
        <end position="165"/>
    </location>
</feature>
<dbReference type="Pfam" id="PF04932">
    <property type="entry name" value="Wzy_C"/>
    <property type="match status" value="1"/>
</dbReference>
<dbReference type="InParanoid" id="A0A2I1DNI8"/>
<feature type="transmembrane region" description="Helical" evidence="5">
    <location>
        <begin position="172"/>
        <end position="191"/>
    </location>
</feature>
<dbReference type="OrthoDB" id="5447433at2"/>
<feature type="transmembrane region" description="Helical" evidence="5">
    <location>
        <begin position="16"/>
        <end position="44"/>
    </location>
</feature>
<evidence type="ECO:0000313" key="8">
    <source>
        <dbReference type="Proteomes" id="UP000234329"/>
    </source>
</evidence>
<dbReference type="GO" id="GO:0016020">
    <property type="term" value="C:membrane"/>
    <property type="evidence" value="ECO:0007669"/>
    <property type="project" value="UniProtKB-SubCell"/>
</dbReference>
<evidence type="ECO:0000256" key="5">
    <source>
        <dbReference type="SAM" id="Phobius"/>
    </source>
</evidence>
<name>A0A2I1DNI8_9PROT</name>
<keyword evidence="4 5" id="KW-0472">Membrane</keyword>
<comment type="caution">
    <text evidence="7">The sequence shown here is derived from an EMBL/GenBank/DDBJ whole genome shotgun (WGS) entry which is preliminary data.</text>
</comment>
<feature type="transmembrane region" description="Helical" evidence="5">
    <location>
        <begin position="318"/>
        <end position="342"/>
    </location>
</feature>
<evidence type="ECO:0000256" key="1">
    <source>
        <dbReference type="ARBA" id="ARBA00004141"/>
    </source>
</evidence>
<accession>A0A2I1DNI8</accession>
<keyword evidence="3 5" id="KW-1133">Transmembrane helix</keyword>
<dbReference type="AlphaFoldDB" id="A0A2I1DNI8"/>
<dbReference type="FunCoup" id="A0A2I1DNI8">
    <property type="interactions" value="52"/>
</dbReference>
<evidence type="ECO:0000256" key="4">
    <source>
        <dbReference type="ARBA" id="ARBA00023136"/>
    </source>
</evidence>
<keyword evidence="8" id="KW-1185">Reference proteome</keyword>
<dbReference type="RefSeq" id="WP_101537156.1">
    <property type="nucleotide sequence ID" value="NZ_MXAV01000013.1"/>
</dbReference>
<feature type="transmembrane region" description="Helical" evidence="5">
    <location>
        <begin position="354"/>
        <end position="375"/>
    </location>
</feature>
<dbReference type="InterPro" id="IPR051533">
    <property type="entry name" value="WaaL-like"/>
</dbReference>
<feature type="transmembrane region" description="Helical" evidence="5">
    <location>
        <begin position="110"/>
        <end position="134"/>
    </location>
</feature>
<reference evidence="7 8" key="1">
    <citation type="submission" date="2017-03" db="EMBL/GenBank/DDBJ databases">
        <title>Draft genime sequence of the acidophilic sulfur-oxidizing bacterium Acidithiobacillus sp. SH, isolated from seawater.</title>
        <authorList>
            <person name="Sharmin S."/>
            <person name="Tokuhisa M."/>
            <person name="Kanao T."/>
            <person name="Kamimura K."/>
        </authorList>
    </citation>
    <scope>NUCLEOTIDE SEQUENCE [LARGE SCALE GENOMIC DNA]</scope>
    <source>
        <strain evidence="7 8">SH</strain>
    </source>
</reference>
<sequence length="406" mass="46139">MRVHHELLSREQLPFLALWLVLLSIPLAIALTKFAAVIFLLAFVWAGYIRNLRSHVFLLSVGLISLINIYDLFHYHLFADHLGPVRHIWYLWFLPLVAAMPWSRQRFVDLLRAFILALTVNGLIGVAQVLGWHFRNLLGQGPIGLAQTHITFSMMLASGLLLLLFAIKDKKLFWSPSVAVFIFLLLLWQLMFTIGRTGQAVFFILALLVLLWMFPRYRIAGALSVFVVAGIALLSPVLRSRWVQAVFDVYLFFNGWVITSVGLRLVYAHSALQMFAEHPFFGVGAGQFRAAYYDLAQRGLEPKLPPVVDSMIGPNNSFLAYLSELGLFGFVPLIVLMGYLWIRAWRQSEPLLRYVQVVTWLWFVLGSFADTFIWLEGQAIPFAILMAVHYVSSEEETPVTACEGVH</sequence>
<keyword evidence="2 5" id="KW-0812">Transmembrane</keyword>
<comment type="subcellular location">
    <subcellularLocation>
        <location evidence="1">Membrane</location>
        <topology evidence="1">Multi-pass membrane protein</topology>
    </subcellularLocation>
</comment>
<dbReference type="EMBL" id="MXAV01000013">
    <property type="protein sequence ID" value="PKY11450.1"/>
    <property type="molecule type" value="Genomic_DNA"/>
</dbReference>
<evidence type="ECO:0000259" key="6">
    <source>
        <dbReference type="Pfam" id="PF04932"/>
    </source>
</evidence>
<dbReference type="InterPro" id="IPR007016">
    <property type="entry name" value="O-antigen_ligase-rel_domated"/>
</dbReference>
<evidence type="ECO:0000256" key="3">
    <source>
        <dbReference type="ARBA" id="ARBA00022989"/>
    </source>
</evidence>
<feature type="transmembrane region" description="Helical" evidence="5">
    <location>
        <begin position="56"/>
        <end position="75"/>
    </location>
</feature>
<feature type="transmembrane region" description="Helical" evidence="5">
    <location>
        <begin position="219"/>
        <end position="238"/>
    </location>
</feature>
<evidence type="ECO:0000256" key="2">
    <source>
        <dbReference type="ARBA" id="ARBA00022692"/>
    </source>
</evidence>
<gene>
    <name evidence="7" type="ORF">B1757_04320</name>
</gene>
<dbReference type="Proteomes" id="UP000234329">
    <property type="component" value="Unassembled WGS sequence"/>
</dbReference>
<feature type="transmembrane region" description="Helical" evidence="5">
    <location>
        <begin position="250"/>
        <end position="267"/>
    </location>
</feature>